<feature type="transmembrane region" description="Helical" evidence="1">
    <location>
        <begin position="356"/>
        <end position="375"/>
    </location>
</feature>
<organism evidence="2 3">
    <name type="scientific">Paenibacillus alvei</name>
    <name type="common">Bacillus alvei</name>
    <dbReference type="NCBI Taxonomy" id="44250"/>
    <lineage>
        <taxon>Bacteria</taxon>
        <taxon>Bacillati</taxon>
        <taxon>Bacillota</taxon>
        <taxon>Bacilli</taxon>
        <taxon>Bacillales</taxon>
        <taxon>Paenibacillaceae</taxon>
        <taxon>Paenibacillus</taxon>
    </lineage>
</organism>
<feature type="transmembrane region" description="Helical" evidence="1">
    <location>
        <begin position="128"/>
        <end position="146"/>
    </location>
</feature>
<reference evidence="3" key="1">
    <citation type="submission" date="2018-08" db="EMBL/GenBank/DDBJ databases">
        <authorList>
            <person name="Chevrot R."/>
        </authorList>
    </citation>
    <scope>NUCLEOTIDE SEQUENCE [LARGE SCALE GENOMIC DNA]</scope>
</reference>
<gene>
    <name evidence="2" type="ORF">PBLR_12125</name>
</gene>
<feature type="transmembrane region" description="Helical" evidence="1">
    <location>
        <begin position="330"/>
        <end position="349"/>
    </location>
</feature>
<accession>A0A383RA85</accession>
<dbReference type="AlphaFoldDB" id="A0A383RA85"/>
<keyword evidence="1" id="KW-1133">Transmembrane helix</keyword>
<protein>
    <submittedName>
        <fullName evidence="2">Uncharacterized protein</fullName>
    </submittedName>
</protein>
<dbReference type="RefSeq" id="WP_138185740.1">
    <property type="nucleotide sequence ID" value="NZ_LS992241.1"/>
</dbReference>
<evidence type="ECO:0000313" key="2">
    <source>
        <dbReference type="EMBL" id="SYX83703.1"/>
    </source>
</evidence>
<feature type="transmembrane region" description="Helical" evidence="1">
    <location>
        <begin position="105"/>
        <end position="122"/>
    </location>
</feature>
<feature type="transmembrane region" description="Helical" evidence="1">
    <location>
        <begin position="46"/>
        <end position="65"/>
    </location>
</feature>
<keyword evidence="1" id="KW-0812">Transmembrane</keyword>
<feature type="transmembrane region" description="Helical" evidence="1">
    <location>
        <begin position="153"/>
        <end position="170"/>
    </location>
</feature>
<feature type="transmembrane region" description="Helical" evidence="1">
    <location>
        <begin position="292"/>
        <end position="310"/>
    </location>
</feature>
<evidence type="ECO:0000313" key="3">
    <source>
        <dbReference type="Proteomes" id="UP000304148"/>
    </source>
</evidence>
<feature type="transmembrane region" description="Helical" evidence="1">
    <location>
        <begin position="20"/>
        <end position="40"/>
    </location>
</feature>
<evidence type="ECO:0000256" key="1">
    <source>
        <dbReference type="SAM" id="Phobius"/>
    </source>
</evidence>
<feature type="transmembrane region" description="Helical" evidence="1">
    <location>
        <begin position="190"/>
        <end position="212"/>
    </location>
</feature>
<proteinExistence type="predicted"/>
<dbReference type="EMBL" id="LS992241">
    <property type="protein sequence ID" value="SYX83703.1"/>
    <property type="molecule type" value="Genomic_DNA"/>
</dbReference>
<sequence length="441" mass="51241">MLMKEYRQLYSRILGYSFSWALSIISALIAGGLAFVALLYVRDAELVLKSIPSILFFLHVIAIFMEDPKKGNMGHLFSFLKTTPLRKAIIIRMNYVCKVINLDQMLLYAAFILVFLLCQVAWIDTLILFIRLFIMLFIAQTIEYVYIFYKEKFLYHFAFPVLLLVISLLVSNVNQLQYHIQVIFSHYFDIILISGFVLTAIICPIIVSRLLVAKKNAVPAAVIRLSRAISKISRIYVMPLQWRSLMGYQLLAYIRNIQILSKYALIASLTVAYSTFSYMLQENTNISINFMVMAYIMSIYFFSEIRLNFLLEKHSLLRFFSVSTFVETRIVQSCGLLFVCLFGSIGFIYRYMLIDISIIVLAKSLLYLICCYLIGTRFRISSPPDSKIHRLKLVALYSALCLMALVLIYNFHIIIDVFIIIAFGWQANRKRNKREEITWRI</sequence>
<feature type="transmembrane region" description="Helical" evidence="1">
    <location>
        <begin position="395"/>
        <end position="425"/>
    </location>
</feature>
<dbReference type="Proteomes" id="UP000304148">
    <property type="component" value="Chromosome"/>
</dbReference>
<name>A0A383RA85_PAEAL</name>
<keyword evidence="1" id="KW-0472">Membrane</keyword>